<dbReference type="EMBL" id="AGAZ01000033">
    <property type="protein sequence ID" value="EGZ48540.1"/>
    <property type="molecule type" value="Genomic_DNA"/>
</dbReference>
<dbReference type="Proteomes" id="UP000005336">
    <property type="component" value="Unassembled WGS sequence"/>
</dbReference>
<name>G4CP26_9NEIS</name>
<accession>G4CP26</accession>
<dbReference type="AlphaFoldDB" id="G4CP26"/>
<keyword evidence="2" id="KW-1185">Reference proteome</keyword>
<dbReference type="HOGENOM" id="CLU_3101345_0_0_4"/>
<evidence type="ECO:0000313" key="2">
    <source>
        <dbReference type="Proteomes" id="UP000005336"/>
    </source>
</evidence>
<gene>
    <name evidence="1" type="ORF">HMPREF9370_0835</name>
</gene>
<sequence length="51" mass="6254">MFIAKSIYKKIRLHKQRCKHRIKYLKPINKECLSETFCYSDRHCAQFYKTG</sequence>
<protein>
    <submittedName>
        <fullName evidence="1">Uncharacterized protein</fullName>
    </submittedName>
</protein>
<reference evidence="1 2" key="1">
    <citation type="submission" date="2011-06" db="EMBL/GenBank/DDBJ databases">
        <authorList>
            <person name="Muzny D."/>
            <person name="Qin X."/>
            <person name="Deng J."/>
            <person name="Jiang H."/>
            <person name="Liu Y."/>
            <person name="Qu J."/>
            <person name="Song X.-Z."/>
            <person name="Zhang L."/>
            <person name="Thornton R."/>
            <person name="Coyle M."/>
            <person name="Francisco L."/>
            <person name="Jackson L."/>
            <person name="Javaid M."/>
            <person name="Korchina V."/>
            <person name="Kovar C."/>
            <person name="Mata R."/>
            <person name="Mathew T."/>
            <person name="Ngo R."/>
            <person name="Nguyen L."/>
            <person name="Nguyen N."/>
            <person name="Okwuonu G."/>
            <person name="Ongeri F."/>
            <person name="Pham C."/>
            <person name="Simmons D."/>
            <person name="Wilczek-Boney K."/>
            <person name="Hale W."/>
            <person name="Jakkamsetti A."/>
            <person name="Pham P."/>
            <person name="Ruth R."/>
            <person name="San Lucas F."/>
            <person name="Warren J."/>
            <person name="Zhang J."/>
            <person name="Zhao Z."/>
            <person name="Zhou C."/>
            <person name="Zhu D."/>
            <person name="Lee S."/>
            <person name="Bess C."/>
            <person name="Blankenburg K."/>
            <person name="Forbes L."/>
            <person name="Fu Q."/>
            <person name="Gubbala S."/>
            <person name="Hirani K."/>
            <person name="Jayaseelan J.C."/>
            <person name="Lara F."/>
            <person name="Munidasa M."/>
            <person name="Palculict T."/>
            <person name="Patil S."/>
            <person name="Pu L.-L."/>
            <person name="Saada N."/>
            <person name="Tang L."/>
            <person name="Weissenberger G."/>
            <person name="Zhu Y."/>
            <person name="Hemphill L."/>
            <person name="Shang Y."/>
            <person name="Youmans B."/>
            <person name="Ayvaz T."/>
            <person name="Ross M."/>
            <person name="Santibanez J."/>
            <person name="Aqrawi P."/>
            <person name="Gross S."/>
            <person name="Joshi V."/>
            <person name="Fowler G."/>
            <person name="Nazareth L."/>
            <person name="Reid J."/>
            <person name="Worley K."/>
            <person name="Petrosino J."/>
            <person name="Highlander S."/>
            <person name="Gibbs R."/>
        </authorList>
    </citation>
    <scope>NUCLEOTIDE SEQUENCE [LARGE SCALE GENOMIC DNA]</scope>
    <source>
        <strain evidence="1 2">9715</strain>
    </source>
</reference>
<organism evidence="1 2">
    <name type="scientific">Neisseria wadsworthii 9715</name>
    <dbReference type="NCBI Taxonomy" id="1030841"/>
    <lineage>
        <taxon>Bacteria</taxon>
        <taxon>Pseudomonadati</taxon>
        <taxon>Pseudomonadota</taxon>
        <taxon>Betaproteobacteria</taxon>
        <taxon>Neisseriales</taxon>
        <taxon>Neisseriaceae</taxon>
        <taxon>Neisseria</taxon>
    </lineage>
</organism>
<comment type="caution">
    <text evidence="1">The sequence shown here is derived from an EMBL/GenBank/DDBJ whole genome shotgun (WGS) entry which is preliminary data.</text>
</comment>
<evidence type="ECO:0000313" key="1">
    <source>
        <dbReference type="EMBL" id="EGZ48540.1"/>
    </source>
</evidence>
<proteinExistence type="predicted"/>
<dbReference type="STRING" id="1030841.HMPREF9370_0835"/>